<dbReference type="GO" id="GO:0005764">
    <property type="term" value="C:lysosome"/>
    <property type="evidence" value="ECO:0007669"/>
    <property type="project" value="TreeGrafter"/>
</dbReference>
<dbReference type="OrthoDB" id="6509770at2759"/>
<dbReference type="InterPro" id="IPR029052">
    <property type="entry name" value="Metallo-depent_PP-like"/>
</dbReference>
<dbReference type="GO" id="GO:0046513">
    <property type="term" value="P:ceramide biosynthetic process"/>
    <property type="evidence" value="ECO:0007669"/>
    <property type="project" value="TreeGrafter"/>
</dbReference>
<dbReference type="EMBL" id="CAJPIZ010007644">
    <property type="protein sequence ID" value="CAG2110459.1"/>
    <property type="molecule type" value="Genomic_DNA"/>
</dbReference>
<dbReference type="PANTHER" id="PTHR10340">
    <property type="entry name" value="SPHINGOMYELIN PHOSPHODIESTERASE"/>
    <property type="match status" value="1"/>
</dbReference>
<dbReference type="GO" id="GO:0016020">
    <property type="term" value="C:membrane"/>
    <property type="evidence" value="ECO:0007669"/>
    <property type="project" value="GOC"/>
</dbReference>
<dbReference type="AlphaFoldDB" id="A0A7R9KXA8"/>
<accession>A0A7R9KXA8</accession>
<keyword evidence="4" id="KW-1185">Reference proteome</keyword>
<keyword evidence="1" id="KW-0378">Hydrolase</keyword>
<dbReference type="GO" id="GO:0061750">
    <property type="term" value="F:acid sphingomyelin phosphodiesterase activity"/>
    <property type="evidence" value="ECO:0007669"/>
    <property type="project" value="TreeGrafter"/>
</dbReference>
<sequence>MNNNICQNENYYIAYDPIDPDGQLQWLIDELNSAETDGSYVMLLGHVPPADCYTAWSNNYFRIMERYQHLIVSSYFGHTHNDEIVVLYNKNHETNGTYAVSHGYIGASLTAYNLLNPGYRIFTLDSNGKPLDWDIFYTNITDDNIKGKGVQPKWQSDTSAKQIYGMDSLSTESWDKFMTRAEKDDRLVELYINHYHRFKYVNNCRADASYNFSK</sequence>
<reference evidence="3" key="1">
    <citation type="submission" date="2020-11" db="EMBL/GenBank/DDBJ databases">
        <authorList>
            <person name="Tran Van P."/>
        </authorList>
    </citation>
    <scope>NUCLEOTIDE SEQUENCE</scope>
</reference>
<dbReference type="GO" id="GO:0006685">
    <property type="term" value="P:sphingomyelin catabolic process"/>
    <property type="evidence" value="ECO:0007669"/>
    <property type="project" value="TreeGrafter"/>
</dbReference>
<keyword evidence="2" id="KW-0325">Glycoprotein</keyword>
<proteinExistence type="predicted"/>
<dbReference type="Proteomes" id="UP000759131">
    <property type="component" value="Unassembled WGS sequence"/>
</dbReference>
<evidence type="ECO:0000313" key="4">
    <source>
        <dbReference type="Proteomes" id="UP000759131"/>
    </source>
</evidence>
<name>A0A7R9KXA8_9ACAR</name>
<dbReference type="Gene3D" id="3.60.21.10">
    <property type="match status" value="1"/>
</dbReference>
<evidence type="ECO:0000256" key="1">
    <source>
        <dbReference type="ARBA" id="ARBA00022801"/>
    </source>
</evidence>
<dbReference type="PANTHER" id="PTHR10340:SF34">
    <property type="entry name" value="SPHINGOMYELIN PHOSPHODIESTERASE"/>
    <property type="match status" value="1"/>
</dbReference>
<feature type="non-terminal residue" evidence="3">
    <location>
        <position position="1"/>
    </location>
</feature>
<organism evidence="3">
    <name type="scientific">Medioppia subpectinata</name>
    <dbReference type="NCBI Taxonomy" id="1979941"/>
    <lineage>
        <taxon>Eukaryota</taxon>
        <taxon>Metazoa</taxon>
        <taxon>Ecdysozoa</taxon>
        <taxon>Arthropoda</taxon>
        <taxon>Chelicerata</taxon>
        <taxon>Arachnida</taxon>
        <taxon>Acari</taxon>
        <taxon>Acariformes</taxon>
        <taxon>Sarcoptiformes</taxon>
        <taxon>Oribatida</taxon>
        <taxon>Brachypylina</taxon>
        <taxon>Oppioidea</taxon>
        <taxon>Oppiidae</taxon>
        <taxon>Medioppia</taxon>
    </lineage>
</organism>
<evidence type="ECO:0008006" key="5">
    <source>
        <dbReference type="Google" id="ProtNLM"/>
    </source>
</evidence>
<dbReference type="SUPFAM" id="SSF56300">
    <property type="entry name" value="Metallo-dependent phosphatases"/>
    <property type="match status" value="1"/>
</dbReference>
<gene>
    <name evidence="3" type="ORF">OSB1V03_LOCUS10443</name>
</gene>
<protein>
    <recommendedName>
        <fullName evidence="5">Sphingomyelin phosphodiesterase</fullName>
    </recommendedName>
</protein>
<evidence type="ECO:0000256" key="2">
    <source>
        <dbReference type="ARBA" id="ARBA00023180"/>
    </source>
</evidence>
<evidence type="ECO:0000313" key="3">
    <source>
        <dbReference type="EMBL" id="CAD7630029.1"/>
    </source>
</evidence>
<dbReference type="EMBL" id="OC862219">
    <property type="protein sequence ID" value="CAD7630029.1"/>
    <property type="molecule type" value="Genomic_DNA"/>
</dbReference>
<dbReference type="GO" id="GO:0005615">
    <property type="term" value="C:extracellular space"/>
    <property type="evidence" value="ECO:0007669"/>
    <property type="project" value="TreeGrafter"/>
</dbReference>